<reference evidence="13" key="1">
    <citation type="journal article" date="2020" name="Stud. Mycol.">
        <title>101 Dothideomycetes genomes: a test case for predicting lifestyles and emergence of pathogens.</title>
        <authorList>
            <person name="Haridas S."/>
            <person name="Albert R."/>
            <person name="Binder M."/>
            <person name="Bloem J."/>
            <person name="Labutti K."/>
            <person name="Salamov A."/>
            <person name="Andreopoulos B."/>
            <person name="Baker S."/>
            <person name="Barry K."/>
            <person name="Bills G."/>
            <person name="Bluhm B."/>
            <person name="Cannon C."/>
            <person name="Castanera R."/>
            <person name="Culley D."/>
            <person name="Daum C."/>
            <person name="Ezra D."/>
            <person name="Gonzalez J."/>
            <person name="Henrissat B."/>
            <person name="Kuo A."/>
            <person name="Liang C."/>
            <person name="Lipzen A."/>
            <person name="Lutzoni F."/>
            <person name="Magnuson J."/>
            <person name="Mondo S."/>
            <person name="Nolan M."/>
            <person name="Ohm R."/>
            <person name="Pangilinan J."/>
            <person name="Park H.-J."/>
            <person name="Ramirez L."/>
            <person name="Alfaro M."/>
            <person name="Sun H."/>
            <person name="Tritt A."/>
            <person name="Yoshinaga Y."/>
            <person name="Zwiers L.-H."/>
            <person name="Turgeon B."/>
            <person name="Goodwin S."/>
            <person name="Spatafora J."/>
            <person name="Crous P."/>
            <person name="Grigoriev I."/>
        </authorList>
    </citation>
    <scope>NUCLEOTIDE SEQUENCE</scope>
    <source>
        <strain evidence="13">ATCC 74209</strain>
    </source>
</reference>
<keyword evidence="7" id="KW-0238">DNA-binding</keyword>
<keyword evidence="2" id="KW-0479">Metal-binding</keyword>
<dbReference type="SUPFAM" id="SSF57667">
    <property type="entry name" value="beta-beta-alpha zinc fingers"/>
    <property type="match status" value="2"/>
</dbReference>
<evidence type="ECO:0000256" key="4">
    <source>
        <dbReference type="ARBA" id="ARBA00022771"/>
    </source>
</evidence>
<feature type="domain" description="C2H2-type" evidence="12">
    <location>
        <begin position="493"/>
        <end position="520"/>
    </location>
</feature>
<dbReference type="InterPro" id="IPR036236">
    <property type="entry name" value="Znf_C2H2_sf"/>
</dbReference>
<feature type="compositionally biased region" description="Polar residues" evidence="11">
    <location>
        <begin position="425"/>
        <end position="444"/>
    </location>
</feature>
<dbReference type="FunFam" id="3.30.160.60:FF:000325">
    <property type="entry name" value="ZFP90 zinc finger protein"/>
    <property type="match status" value="1"/>
</dbReference>
<comment type="subcellular location">
    <subcellularLocation>
        <location evidence="1">Nucleus</location>
    </subcellularLocation>
</comment>
<evidence type="ECO:0000256" key="11">
    <source>
        <dbReference type="SAM" id="MobiDB-lite"/>
    </source>
</evidence>
<dbReference type="InterPro" id="IPR050329">
    <property type="entry name" value="GLI_C2H2-zinc-finger"/>
</dbReference>
<comment type="caution">
    <text evidence="13">The sequence shown here is derived from an EMBL/GenBank/DDBJ whole genome shotgun (WGS) entry which is preliminary data.</text>
</comment>
<evidence type="ECO:0000256" key="10">
    <source>
        <dbReference type="PROSITE-ProRule" id="PRU00042"/>
    </source>
</evidence>
<keyword evidence="14" id="KW-1185">Reference proteome</keyword>
<evidence type="ECO:0000256" key="8">
    <source>
        <dbReference type="ARBA" id="ARBA00023163"/>
    </source>
</evidence>
<dbReference type="Gene3D" id="3.30.160.60">
    <property type="entry name" value="Classic Zinc Finger"/>
    <property type="match status" value="5"/>
</dbReference>
<dbReference type="GO" id="GO:0000981">
    <property type="term" value="F:DNA-binding transcription factor activity, RNA polymerase II-specific"/>
    <property type="evidence" value="ECO:0007669"/>
    <property type="project" value="TreeGrafter"/>
</dbReference>
<dbReference type="GO" id="GO:0045944">
    <property type="term" value="P:positive regulation of transcription by RNA polymerase II"/>
    <property type="evidence" value="ECO:0007669"/>
    <property type="project" value="UniProtKB-ARBA"/>
</dbReference>
<dbReference type="EMBL" id="ML994187">
    <property type="protein sequence ID" value="KAF2197909.1"/>
    <property type="molecule type" value="Genomic_DNA"/>
</dbReference>
<dbReference type="FunFam" id="3.30.160.60:FF:000446">
    <property type="entry name" value="Zinc finger protein"/>
    <property type="match status" value="1"/>
</dbReference>
<evidence type="ECO:0000256" key="6">
    <source>
        <dbReference type="ARBA" id="ARBA00023015"/>
    </source>
</evidence>
<sequence length="686" mass="74954">MFAPSSTVLAGSKRGHSDNTLSHTSGSSLFFHNEHQAEHIDPSALHCNTCQGQPNYHIMADVRPAKRMASASKVAEYHNVLGGDTHSSKNTDSQPSSNGGIDDCFLQFCNQDCDFSTTCTGSCHPCSGNAECPKDEACYDPECDQDPCFTGCDDPECTKASCPSIPCCCQKCCAEACSLVNTNECHMAHSASVGSGTVCYGDVPCHIQDSSHFSHQTSFAHGMRAGLPCSDLVDAASALCSVATQPSIAAAAAVLSLSQNPYMGNYSNQSTPTTGSQGDRGYYANISFDNCHVDQSCCHLSLPTCQQCPPGPHDSFNSWNPNMMQSNASSNLQSFPSADFGVQQQHSYVGSLPSANSALYNTIPSNTHGFHAPSWMSGNTRSYESLPPTFDYSTLDDTPQLKHSHSIPNAASARTSLLKNEPSDTDSGINTRPASKQPTPNISDSGDAKPNICKWQIQDNVPCDLTFPTAEALHNHIKASHVDNCTSCVCLWENCEASGKDFKQRSKLSRHLLLHARYRPYACSFPDCTKTFATNQAKHNHERTHTGEKPYVCRTCGYTTTTHTQLQTHISALHTHSKPHKCRFCPFTCADSSNLSKHERTHQTLRPYKCPHPGCTFKPDCRWENLKRHFKRSGHCPELLEDGELGKAFRERVRKEVEEWTRRNEVGSGRGTSVESAIVRGQSREG</sequence>
<feature type="region of interest" description="Disordered" evidence="11">
    <location>
        <begin position="662"/>
        <end position="686"/>
    </location>
</feature>
<evidence type="ECO:0000313" key="14">
    <source>
        <dbReference type="Proteomes" id="UP000799536"/>
    </source>
</evidence>
<keyword evidence="8" id="KW-0804">Transcription</keyword>
<gene>
    <name evidence="13" type="ORF">GQ43DRAFT_402057</name>
</gene>
<dbReference type="PANTHER" id="PTHR19818">
    <property type="entry name" value="ZINC FINGER PROTEIN ZIC AND GLI"/>
    <property type="match status" value="1"/>
</dbReference>
<evidence type="ECO:0000256" key="1">
    <source>
        <dbReference type="ARBA" id="ARBA00004123"/>
    </source>
</evidence>
<evidence type="ECO:0000256" key="3">
    <source>
        <dbReference type="ARBA" id="ARBA00022737"/>
    </source>
</evidence>
<feature type="domain" description="C2H2-type" evidence="12">
    <location>
        <begin position="551"/>
        <end position="579"/>
    </location>
</feature>
<dbReference type="PROSITE" id="PS50157">
    <property type="entry name" value="ZINC_FINGER_C2H2_2"/>
    <property type="match status" value="4"/>
</dbReference>
<feature type="domain" description="C2H2-type" evidence="12">
    <location>
        <begin position="521"/>
        <end position="550"/>
    </location>
</feature>
<keyword evidence="6" id="KW-0805">Transcription regulation</keyword>
<dbReference type="GO" id="GO:0008270">
    <property type="term" value="F:zinc ion binding"/>
    <property type="evidence" value="ECO:0007669"/>
    <property type="project" value="UniProtKB-KW"/>
</dbReference>
<keyword evidence="3" id="KW-0677">Repeat</keyword>
<protein>
    <recommendedName>
        <fullName evidence="12">C2H2-type domain-containing protein</fullName>
    </recommendedName>
</protein>
<evidence type="ECO:0000256" key="7">
    <source>
        <dbReference type="ARBA" id="ARBA00023125"/>
    </source>
</evidence>
<dbReference type="OrthoDB" id="3437960at2759"/>
<evidence type="ECO:0000256" key="5">
    <source>
        <dbReference type="ARBA" id="ARBA00022833"/>
    </source>
</evidence>
<keyword evidence="4 10" id="KW-0863">Zinc-finger</keyword>
<dbReference type="SMART" id="SM00355">
    <property type="entry name" value="ZnF_C2H2"/>
    <property type="match status" value="6"/>
</dbReference>
<organism evidence="13 14">
    <name type="scientific">Delitschia confertaspora ATCC 74209</name>
    <dbReference type="NCBI Taxonomy" id="1513339"/>
    <lineage>
        <taxon>Eukaryota</taxon>
        <taxon>Fungi</taxon>
        <taxon>Dikarya</taxon>
        <taxon>Ascomycota</taxon>
        <taxon>Pezizomycotina</taxon>
        <taxon>Dothideomycetes</taxon>
        <taxon>Pleosporomycetidae</taxon>
        <taxon>Pleosporales</taxon>
        <taxon>Delitschiaceae</taxon>
        <taxon>Delitschia</taxon>
    </lineage>
</organism>
<dbReference type="GO" id="GO:0000978">
    <property type="term" value="F:RNA polymerase II cis-regulatory region sequence-specific DNA binding"/>
    <property type="evidence" value="ECO:0007669"/>
    <property type="project" value="TreeGrafter"/>
</dbReference>
<feature type="region of interest" description="Disordered" evidence="11">
    <location>
        <begin position="1"/>
        <end position="21"/>
    </location>
</feature>
<name>A0A9P4JGL5_9PLEO</name>
<dbReference type="PROSITE" id="PS00028">
    <property type="entry name" value="ZINC_FINGER_C2H2_1"/>
    <property type="match status" value="2"/>
</dbReference>
<dbReference type="PANTHER" id="PTHR19818:SF139">
    <property type="entry name" value="PAIR-RULE PROTEIN ODD-PAIRED"/>
    <property type="match status" value="1"/>
</dbReference>
<evidence type="ECO:0000256" key="2">
    <source>
        <dbReference type="ARBA" id="ARBA00022723"/>
    </source>
</evidence>
<evidence type="ECO:0000313" key="13">
    <source>
        <dbReference type="EMBL" id="KAF2197909.1"/>
    </source>
</evidence>
<proteinExistence type="predicted"/>
<dbReference type="GO" id="GO:0005634">
    <property type="term" value="C:nucleus"/>
    <property type="evidence" value="ECO:0007669"/>
    <property type="project" value="UniProtKB-SubCell"/>
</dbReference>
<accession>A0A9P4JGL5</accession>
<dbReference type="InterPro" id="IPR013087">
    <property type="entry name" value="Znf_C2H2_type"/>
</dbReference>
<keyword evidence="9" id="KW-0539">Nucleus</keyword>
<evidence type="ECO:0000259" key="12">
    <source>
        <dbReference type="PROSITE" id="PS50157"/>
    </source>
</evidence>
<feature type="region of interest" description="Disordered" evidence="11">
    <location>
        <begin position="418"/>
        <end position="448"/>
    </location>
</feature>
<dbReference type="Proteomes" id="UP000799536">
    <property type="component" value="Unassembled WGS sequence"/>
</dbReference>
<evidence type="ECO:0000256" key="9">
    <source>
        <dbReference type="ARBA" id="ARBA00023242"/>
    </source>
</evidence>
<feature type="domain" description="C2H2-type" evidence="12">
    <location>
        <begin position="580"/>
        <end position="607"/>
    </location>
</feature>
<keyword evidence="5" id="KW-0862">Zinc</keyword>
<dbReference type="AlphaFoldDB" id="A0A9P4JGL5"/>